<sequence length="638" mass="72165">MEIERNGDMASDSIPVDEASHPTPPTTAPSTDYRVVKVRQSHRFGSYTTRRTYKAMQVMKKRKGRKSSTKRSRRTKKSDKITDTLRADSSTADIRGSDIAGASLGTAMPLSPSSRPSDSAVIPVVAKEATENAYREPGEQRTVQRNLVLDGSGHWLVELTQALGHTEDFDRISQLALGGMAGVLAYSDPVSIMTSIATYCVKCNRRTASVALEIALKKLKEEVEKIDGDVFHLTTDYQTRQKSELYCREEKMRIEAKRAKTMNMTLTSVGEENLHTLLSEPMQLTVKFEEGINYIREQVARSTNDEVRINWEETYYWPMIKAEGENLVQKFGPLPKPRGPSNGVSQEERRATKELVIAKKFGSSNDNVLKYGSFWRLLFDLRTHGVTLMLLYRTQEFKTNCFKRPNELETLLSWDKVYGPALQRLRLRVIAEEANDFSGKCDILDEDILKRTGARKEEWANDSFEWLHASEKEECKLDHKIEPTSRESTAHVLLNGLNHDTERNKSVFIDLVRYEVESEKTYYRGKPAVSKRIAVCPIVPVAPGDFLGTFPGALRYAKQDQMSTSDVQGPASGLWLDRSKVTGKLSHMKVAKVGEKTNVCLVWEGVNEAEEGTFCEYFRVLVVATRHIMPFEQLIRPA</sequence>
<reference evidence="2 3" key="1">
    <citation type="submission" date="2016-03" db="EMBL/GenBank/DDBJ databases">
        <authorList>
            <person name="Ploux O."/>
        </authorList>
    </citation>
    <scope>NUCLEOTIDE SEQUENCE [LARGE SCALE GENOMIC DNA]</scope>
    <source>
        <strain evidence="2 3">UAMH 11012</strain>
    </source>
</reference>
<evidence type="ECO:0000313" key="2">
    <source>
        <dbReference type="EMBL" id="CZR50567.1"/>
    </source>
</evidence>
<dbReference type="Proteomes" id="UP000184330">
    <property type="component" value="Unassembled WGS sequence"/>
</dbReference>
<dbReference type="AlphaFoldDB" id="A0A1L7WCS7"/>
<evidence type="ECO:0000313" key="3">
    <source>
        <dbReference type="Proteomes" id="UP000184330"/>
    </source>
</evidence>
<dbReference type="STRING" id="576137.A0A1L7WCS7"/>
<name>A0A1L7WCS7_9HELO</name>
<organism evidence="2 3">
    <name type="scientific">Phialocephala subalpina</name>
    <dbReference type="NCBI Taxonomy" id="576137"/>
    <lineage>
        <taxon>Eukaryota</taxon>
        <taxon>Fungi</taxon>
        <taxon>Dikarya</taxon>
        <taxon>Ascomycota</taxon>
        <taxon>Pezizomycotina</taxon>
        <taxon>Leotiomycetes</taxon>
        <taxon>Helotiales</taxon>
        <taxon>Mollisiaceae</taxon>
        <taxon>Phialocephala</taxon>
        <taxon>Phialocephala fortinii species complex</taxon>
    </lineage>
</organism>
<dbReference type="EMBL" id="FJOG01000001">
    <property type="protein sequence ID" value="CZR50567.1"/>
    <property type="molecule type" value="Genomic_DNA"/>
</dbReference>
<feature type="compositionally biased region" description="Basic residues" evidence="1">
    <location>
        <begin position="59"/>
        <end position="77"/>
    </location>
</feature>
<dbReference type="OrthoDB" id="3547251at2759"/>
<keyword evidence="3" id="KW-1185">Reference proteome</keyword>
<feature type="region of interest" description="Disordered" evidence="1">
    <location>
        <begin position="1"/>
        <end position="89"/>
    </location>
</feature>
<gene>
    <name evidence="2" type="ORF">PAC_00441</name>
</gene>
<protein>
    <submittedName>
        <fullName evidence="2">Uncharacterized protein</fullName>
    </submittedName>
</protein>
<accession>A0A1L7WCS7</accession>
<proteinExistence type="predicted"/>
<evidence type="ECO:0000256" key="1">
    <source>
        <dbReference type="SAM" id="MobiDB-lite"/>
    </source>
</evidence>